<reference evidence="3" key="1">
    <citation type="submission" date="2021-05" db="EMBL/GenBank/DDBJ databases">
        <title>The genome of the haptophyte Pavlova lutheri (Diacronema luteri, Pavlovales) - a model for lipid biosynthesis in eukaryotic algae.</title>
        <authorList>
            <person name="Hulatt C.J."/>
            <person name="Posewitz M.C."/>
        </authorList>
    </citation>
    <scope>NUCLEOTIDE SEQUENCE</scope>
    <source>
        <strain evidence="3">NIVA-4/92</strain>
    </source>
</reference>
<dbReference type="OMA" id="NYLCFAN"/>
<evidence type="ECO:0000313" key="3">
    <source>
        <dbReference type="EMBL" id="KAG8460024.1"/>
    </source>
</evidence>
<evidence type="ECO:0000259" key="2">
    <source>
        <dbReference type="Pfam" id="PF03407"/>
    </source>
</evidence>
<accession>A0A8J5XFX2</accession>
<dbReference type="GO" id="GO:0016757">
    <property type="term" value="F:glycosyltransferase activity"/>
    <property type="evidence" value="ECO:0007669"/>
    <property type="project" value="InterPro"/>
</dbReference>
<dbReference type="PANTHER" id="PTHR46581:SF3">
    <property type="entry name" value="ARABINOSYLTRANSFERASE RRA3"/>
    <property type="match status" value="1"/>
</dbReference>
<feature type="domain" description="Nucleotide-diphospho-sugar transferase" evidence="2">
    <location>
        <begin position="189"/>
        <end position="397"/>
    </location>
</feature>
<proteinExistence type="predicted"/>
<feature type="region of interest" description="Disordered" evidence="1">
    <location>
        <begin position="56"/>
        <end position="81"/>
    </location>
</feature>
<evidence type="ECO:0000256" key="1">
    <source>
        <dbReference type="SAM" id="MobiDB-lite"/>
    </source>
</evidence>
<dbReference type="Pfam" id="PF03407">
    <property type="entry name" value="Nucleotid_trans"/>
    <property type="match status" value="1"/>
</dbReference>
<name>A0A8J5XFX2_DIALT</name>
<organism evidence="3 4">
    <name type="scientific">Diacronema lutheri</name>
    <name type="common">Unicellular marine alga</name>
    <name type="synonym">Monochrysis lutheri</name>
    <dbReference type="NCBI Taxonomy" id="2081491"/>
    <lineage>
        <taxon>Eukaryota</taxon>
        <taxon>Haptista</taxon>
        <taxon>Haptophyta</taxon>
        <taxon>Pavlovophyceae</taxon>
        <taxon>Pavlovales</taxon>
        <taxon>Pavlovaceae</taxon>
        <taxon>Diacronema</taxon>
    </lineage>
</organism>
<gene>
    <name evidence="3" type="ORF">KFE25_011073</name>
</gene>
<dbReference type="PANTHER" id="PTHR46581">
    <property type="entry name" value="ARABINOSYLTRANSFERASE RRA3"/>
    <property type="match status" value="1"/>
</dbReference>
<dbReference type="InterPro" id="IPR044290">
    <property type="entry name" value="RRA1/2/3"/>
</dbReference>
<dbReference type="EMBL" id="JAGTXO010000036">
    <property type="protein sequence ID" value="KAG8460024.1"/>
    <property type="molecule type" value="Genomic_DNA"/>
</dbReference>
<sequence length="898" mass="98141">MAPVRVGTTRFFVLAVISLFALLVMHNALNIDLAEQTSRRPGLLARRARRAAEMAAAEADLASERHGELETAATRPDGASQPPAIAAATRLVNEPPWSTAIARPDAPPFDYADCSSRPGSLGPTRALEYIVSPDDPTGFPANCEREELQELCAVVRRVAINREVLTAVCNSKIIGQLEAFLDAVASAGIKNVMIIALDQKLCDWLDKRGVAYYRKISTAAGSHKISAQKFRIVKEFLEVGCSVLMSDIDIVWIRNPFDAIWRDTDLEGATDGWDEETAYGWTERLDDVTMGRPVEGYRITAFNSGLWYLQATAGGLRMMNLLAHRMETEDTWDQTAFSQEATLGTHDDWLNAGTTVRVMNHLCFCNTKTLLRGIRPNASLASHRPVVVHVNYHQSKQAHMVDINDRYHNGVADALERTAKHEPRSTRPIAQVEAPFWSELNDGFVTGAHVQPSVGIVAQHGCSPVPPRNAFLKRSLRLLPPACDDEGAEQAALCAKLSEVARAGEVGLVLVTRGNAHALPLFAEAARLAGVHNVLLLAHDAELDARDARASGAAAAQLPSRASSESGLPWLALDAALPPAALAALPPAALKYAALRQVLRAGVSALLLEPNVVLVSDPFRALSRDSDIQAMAAGWDEPSSYGYNHVLDDETMGFTRYCHGSRIVGKDPSAIFALATADAERFAWVVVRRMREAPAKPEREVISEELWLPSSPSVTRAGVVTRVSNYLCFANAKVLWRTINRLPRLRERHTPVLVALPADAPDVLQRMGAVIRRYHRGELEALDGFPIGQQMPDFSREVCEPSRHLSPAAGSAEWLSQLTATGWTWSGVKEIRFDDDGTLKTPWGNGTWKVVTGKDKMIAATFIGRAHILQFAWKDGRGQFISSRCEDADVVLGRALPS</sequence>
<evidence type="ECO:0000313" key="4">
    <source>
        <dbReference type="Proteomes" id="UP000751190"/>
    </source>
</evidence>
<dbReference type="Proteomes" id="UP000751190">
    <property type="component" value="Unassembled WGS sequence"/>
</dbReference>
<keyword evidence="4" id="KW-1185">Reference proteome</keyword>
<dbReference type="InterPro" id="IPR005069">
    <property type="entry name" value="Nucl-diP-sugar_transferase"/>
</dbReference>
<comment type="caution">
    <text evidence="3">The sequence shown here is derived from an EMBL/GenBank/DDBJ whole genome shotgun (WGS) entry which is preliminary data.</text>
</comment>
<dbReference type="AlphaFoldDB" id="A0A8J5XFX2"/>
<dbReference type="OrthoDB" id="540503at2759"/>
<protein>
    <recommendedName>
        <fullName evidence="2">Nucleotide-diphospho-sugar transferase domain-containing protein</fullName>
    </recommendedName>
</protein>